<feature type="region of interest" description="Disordered" evidence="1">
    <location>
        <begin position="100"/>
        <end position="149"/>
    </location>
</feature>
<organism evidence="2 3">
    <name type="scientific">Kitasatospora phosalacinea</name>
    <dbReference type="NCBI Taxonomy" id="2065"/>
    <lineage>
        <taxon>Bacteria</taxon>
        <taxon>Bacillati</taxon>
        <taxon>Actinomycetota</taxon>
        <taxon>Actinomycetes</taxon>
        <taxon>Kitasatosporales</taxon>
        <taxon>Streptomycetaceae</taxon>
        <taxon>Kitasatospora</taxon>
    </lineage>
</organism>
<dbReference type="Proteomes" id="UP001165143">
    <property type="component" value="Unassembled WGS sequence"/>
</dbReference>
<evidence type="ECO:0000313" key="2">
    <source>
        <dbReference type="EMBL" id="GLW56869.1"/>
    </source>
</evidence>
<reference evidence="2" key="1">
    <citation type="submission" date="2023-02" db="EMBL/GenBank/DDBJ databases">
        <title>Kitasatospora phosalacinea NBRC 14362.</title>
        <authorList>
            <person name="Ichikawa N."/>
            <person name="Sato H."/>
            <person name="Tonouchi N."/>
        </authorList>
    </citation>
    <scope>NUCLEOTIDE SEQUENCE</scope>
    <source>
        <strain evidence="2">NBRC 14362</strain>
    </source>
</reference>
<gene>
    <name evidence="2" type="ORF">Kpho01_48800</name>
</gene>
<name>A0A9W6PL37_9ACTN</name>
<comment type="caution">
    <text evidence="2">The sequence shown here is derived from an EMBL/GenBank/DDBJ whole genome shotgun (WGS) entry which is preliminary data.</text>
</comment>
<dbReference type="EMBL" id="BSRX01000031">
    <property type="protein sequence ID" value="GLW56869.1"/>
    <property type="molecule type" value="Genomic_DNA"/>
</dbReference>
<accession>A0A9W6PL37</accession>
<sequence>MRGSGGLPHALGMTSPVYRGPALLLTDGLEIQVQAELTGNVPEMGLPGWTGMLESSDTRFSAGSVRFGRLRLPDGWEGGFAVMRRLLGVSTVWVRGNDVEASPADWPDATPDATPGAAPGAGRGAASGAGSGAAPEVAPDAVPKRPAGG</sequence>
<protein>
    <submittedName>
        <fullName evidence="2">Uncharacterized protein</fullName>
    </submittedName>
</protein>
<evidence type="ECO:0000256" key="1">
    <source>
        <dbReference type="SAM" id="MobiDB-lite"/>
    </source>
</evidence>
<proteinExistence type="predicted"/>
<dbReference type="AlphaFoldDB" id="A0A9W6PL37"/>
<feature type="compositionally biased region" description="Gly residues" evidence="1">
    <location>
        <begin position="119"/>
        <end position="131"/>
    </location>
</feature>
<feature type="compositionally biased region" description="Low complexity" evidence="1">
    <location>
        <begin position="101"/>
        <end position="118"/>
    </location>
</feature>
<evidence type="ECO:0000313" key="3">
    <source>
        <dbReference type="Proteomes" id="UP001165143"/>
    </source>
</evidence>